<dbReference type="AlphaFoldDB" id="A0A1X2IMB6"/>
<proteinExistence type="predicted"/>
<reference evidence="3 4" key="1">
    <citation type="submission" date="2016-07" db="EMBL/GenBank/DDBJ databases">
        <title>Pervasive Adenine N6-methylation of Active Genes in Fungi.</title>
        <authorList>
            <consortium name="DOE Joint Genome Institute"/>
            <person name="Mondo S.J."/>
            <person name="Dannebaum R.O."/>
            <person name="Kuo R.C."/>
            <person name="Labutti K."/>
            <person name="Haridas S."/>
            <person name="Kuo A."/>
            <person name="Salamov A."/>
            <person name="Ahrendt S.R."/>
            <person name="Lipzen A."/>
            <person name="Sullivan W."/>
            <person name="Andreopoulos W.B."/>
            <person name="Clum A."/>
            <person name="Lindquist E."/>
            <person name="Daum C."/>
            <person name="Ramamoorthy G.K."/>
            <person name="Gryganskyi A."/>
            <person name="Culley D."/>
            <person name="Magnuson J.K."/>
            <person name="James T.Y."/>
            <person name="O'Malley M.A."/>
            <person name="Stajich J.E."/>
            <person name="Spatafora J.W."/>
            <person name="Visel A."/>
            <person name="Grigoriev I.V."/>
        </authorList>
    </citation>
    <scope>NUCLEOTIDE SEQUENCE [LARGE SCALE GENOMIC DNA]</scope>
    <source>
        <strain evidence="3 4">NRRL 1336</strain>
    </source>
</reference>
<organism evidence="3 4">
    <name type="scientific">Absidia repens</name>
    <dbReference type="NCBI Taxonomy" id="90262"/>
    <lineage>
        <taxon>Eukaryota</taxon>
        <taxon>Fungi</taxon>
        <taxon>Fungi incertae sedis</taxon>
        <taxon>Mucoromycota</taxon>
        <taxon>Mucoromycotina</taxon>
        <taxon>Mucoromycetes</taxon>
        <taxon>Mucorales</taxon>
        <taxon>Cunninghamellaceae</taxon>
        <taxon>Absidia</taxon>
    </lineage>
</organism>
<dbReference type="OrthoDB" id="67155at2759"/>
<evidence type="ECO:0000313" key="4">
    <source>
        <dbReference type="Proteomes" id="UP000193560"/>
    </source>
</evidence>
<dbReference type="Pfam" id="PF04727">
    <property type="entry name" value="ELMO_CED12"/>
    <property type="match status" value="1"/>
</dbReference>
<feature type="compositionally biased region" description="Acidic residues" evidence="1">
    <location>
        <begin position="70"/>
        <end position="85"/>
    </location>
</feature>
<feature type="region of interest" description="Disordered" evidence="1">
    <location>
        <begin position="378"/>
        <end position="415"/>
    </location>
</feature>
<comment type="caution">
    <text evidence="3">The sequence shown here is derived from an EMBL/GenBank/DDBJ whole genome shotgun (WGS) entry which is preliminary data.</text>
</comment>
<dbReference type="InterPro" id="IPR050868">
    <property type="entry name" value="ELMO_domain-containing"/>
</dbReference>
<evidence type="ECO:0000256" key="1">
    <source>
        <dbReference type="SAM" id="MobiDB-lite"/>
    </source>
</evidence>
<dbReference type="GO" id="GO:0005096">
    <property type="term" value="F:GTPase activator activity"/>
    <property type="evidence" value="ECO:0007669"/>
    <property type="project" value="TreeGrafter"/>
</dbReference>
<evidence type="ECO:0000313" key="3">
    <source>
        <dbReference type="EMBL" id="ORZ18922.1"/>
    </source>
</evidence>
<accession>A0A1X2IMB6</accession>
<feature type="compositionally biased region" description="Basic and acidic residues" evidence="1">
    <location>
        <begin position="386"/>
        <end position="403"/>
    </location>
</feature>
<dbReference type="InterPro" id="IPR006816">
    <property type="entry name" value="ELMO_dom"/>
</dbReference>
<sequence>MEWYMFLAFSKIYQSPFLLCLYKCFKYLFRLTTRTTELYRICAGAAKELPWTDINDDDLDPLDTSNDGSLDNDSDDSQDTDDNDSDEKVGEVSDVIPLLKPTKQRRPQQLKKASSSTFSIPADVVFKVDRSILYSTKLSMERRQLESKNCLIDDLTQSILRKKGFPGTLSSPEARVLRGCLTRIAATYQLTRDINERAHTKFDSTNQVHEKKLLKLWTCLMPGTELEARLTRQWGDIGFQGNDPASDFRGMGMQGLDDLVYYAKTYPDASQRTFISSQHPISWYPFAIVGINISQFAIQILRTKQLQHYLFQYGINYSTYQDLYCFLYTTFNDYWVSHENPRLTVMDFEQTFKTFKQTIHGQILTQDLMPLSVFLQQQQQQQSDQENSKEQNEIKHTDSDNNLHHRVAPQSTASE</sequence>
<feature type="region of interest" description="Disordered" evidence="1">
    <location>
        <begin position="62"/>
        <end position="90"/>
    </location>
</feature>
<evidence type="ECO:0000259" key="2">
    <source>
        <dbReference type="PROSITE" id="PS51335"/>
    </source>
</evidence>
<dbReference type="PANTHER" id="PTHR12771:SF51">
    <property type="entry name" value="LD01482P"/>
    <property type="match status" value="1"/>
</dbReference>
<protein>
    <submittedName>
        <fullName evidence="3">ELMO/CED-12 family-domain-containing protein</fullName>
    </submittedName>
</protein>
<name>A0A1X2IMB6_9FUNG</name>
<dbReference type="STRING" id="90262.A0A1X2IMB6"/>
<feature type="domain" description="ELMO" evidence="2">
    <location>
        <begin position="208"/>
        <end position="363"/>
    </location>
</feature>
<dbReference type="PANTHER" id="PTHR12771">
    <property type="entry name" value="ENGULFMENT AND CELL MOTILITY"/>
    <property type="match status" value="1"/>
</dbReference>
<dbReference type="EMBL" id="MCGE01000008">
    <property type="protein sequence ID" value="ORZ18922.1"/>
    <property type="molecule type" value="Genomic_DNA"/>
</dbReference>
<dbReference type="Proteomes" id="UP000193560">
    <property type="component" value="Unassembled WGS sequence"/>
</dbReference>
<keyword evidence="4" id="KW-1185">Reference proteome</keyword>
<gene>
    <name evidence="3" type="ORF">BCR42DRAFT_372647</name>
</gene>
<dbReference type="PROSITE" id="PS51335">
    <property type="entry name" value="ELMO"/>
    <property type="match status" value="1"/>
</dbReference>